<dbReference type="EMBL" id="CP032157">
    <property type="protein sequence ID" value="AXY77259.1"/>
    <property type="molecule type" value="Genomic_DNA"/>
</dbReference>
<proteinExistence type="predicted"/>
<dbReference type="PROSITE" id="PS51257">
    <property type="entry name" value="PROKAR_LIPOPROTEIN"/>
    <property type="match status" value="1"/>
</dbReference>
<organism evidence="1 2">
    <name type="scientific">Paraflavitalea soli</name>
    <dbReference type="NCBI Taxonomy" id="2315862"/>
    <lineage>
        <taxon>Bacteria</taxon>
        <taxon>Pseudomonadati</taxon>
        <taxon>Bacteroidota</taxon>
        <taxon>Chitinophagia</taxon>
        <taxon>Chitinophagales</taxon>
        <taxon>Chitinophagaceae</taxon>
        <taxon>Paraflavitalea</taxon>
    </lineage>
</organism>
<dbReference type="OrthoDB" id="674387at2"/>
<evidence type="ECO:0000313" key="2">
    <source>
        <dbReference type="Proteomes" id="UP000263900"/>
    </source>
</evidence>
<keyword evidence="2" id="KW-1185">Reference proteome</keyword>
<dbReference type="Proteomes" id="UP000263900">
    <property type="component" value="Chromosome"/>
</dbReference>
<name>A0A3B7MVK1_9BACT</name>
<evidence type="ECO:0000313" key="1">
    <source>
        <dbReference type="EMBL" id="AXY77259.1"/>
    </source>
</evidence>
<dbReference type="KEGG" id="pseg:D3H65_26190"/>
<dbReference type="RefSeq" id="WP_119053135.1">
    <property type="nucleotide sequence ID" value="NZ_CP032157.1"/>
</dbReference>
<reference evidence="1 2" key="1">
    <citation type="submission" date="2018-09" db="EMBL/GenBank/DDBJ databases">
        <title>Genome sequencing of strain 6GH32-13.</title>
        <authorList>
            <person name="Weon H.-Y."/>
            <person name="Heo J."/>
            <person name="Kwon S.-W."/>
        </authorList>
    </citation>
    <scope>NUCLEOTIDE SEQUENCE [LARGE SCALE GENOMIC DNA]</scope>
    <source>
        <strain evidence="1 2">5GH32-13</strain>
    </source>
</reference>
<dbReference type="AlphaFoldDB" id="A0A3B7MVK1"/>
<protein>
    <submittedName>
        <fullName evidence="1">Uncharacterized protein</fullName>
    </submittedName>
</protein>
<sequence length="206" mass="22958">MKLFPALLVILFITACKDNSSQSAANTPAAGKDSTVTDSTLAYLPIIELIRQDLRHVDSFAGGILKKTTINGKKDSLFIKPAVFHQLAAAFLMPELETTTFRQKFTESSLADESTGQLQFIYTPNDPALALRNVVAYITPSTSSSGDQVSRFYLEKEWAAGDTTIQQKLTWKTRQYFYIVTIRQPKKGPAITSIEKLIWDPEQFGE</sequence>
<gene>
    <name evidence="1" type="ORF">D3H65_26190</name>
</gene>
<accession>A0A3B7MVK1</accession>